<gene>
    <name evidence="1" type="ORF">DCD74_05430</name>
</gene>
<keyword evidence="2" id="KW-1185">Reference proteome</keyword>
<name>A0A344J5A3_9GAMM</name>
<evidence type="ECO:0000313" key="2">
    <source>
        <dbReference type="Proteomes" id="UP000251842"/>
    </source>
</evidence>
<dbReference type="RefSeq" id="WP_112926426.1">
    <property type="nucleotide sequence ID" value="NZ_CP029556.1"/>
</dbReference>
<sequence length="205" mass="22454">MSESIIEAVSEAASFVDKFRGRWPEWVIARVFVAADQRDAAEHWFALLQEWTDAAATAEPAPGLAKLAWWQEELRGWAKGARRHPLGAVLQKQPVDWSAIADALPALARRDAPDLQALDQLAGVLAQAERTLFAEDRDGRAAIAAMLGDALSLTDATSQTPAEGSRPRRLLAALRNTRNTMQQAPLSPWRTLRCSWRAARAGLPG</sequence>
<proteinExistence type="predicted"/>
<protein>
    <submittedName>
        <fullName evidence="1">Phytoene/squalene synthase family protein</fullName>
    </submittedName>
</protein>
<dbReference type="AlphaFoldDB" id="A0A344J5A3"/>
<dbReference type="Proteomes" id="UP000251842">
    <property type="component" value="Chromosome"/>
</dbReference>
<dbReference type="OrthoDB" id="5959054at2"/>
<reference evidence="2" key="1">
    <citation type="submission" date="2018-05" db="EMBL/GenBank/DDBJ databases">
        <title>Luteimonas pekinense sp. nov., isolated from human Meibomian gland secretions, Beijing, China.</title>
        <authorList>
            <person name="Wen T."/>
            <person name="Bai H."/>
            <person name="Lv H."/>
        </authorList>
    </citation>
    <scope>NUCLEOTIDE SEQUENCE [LARGE SCALE GENOMIC DNA]</scope>
    <source>
        <strain evidence="2">83-4</strain>
    </source>
</reference>
<accession>A0A344J5A3</accession>
<evidence type="ECO:0000313" key="1">
    <source>
        <dbReference type="EMBL" id="AXA84213.1"/>
    </source>
</evidence>
<dbReference type="EMBL" id="CP029556">
    <property type="protein sequence ID" value="AXA84213.1"/>
    <property type="molecule type" value="Genomic_DNA"/>
</dbReference>
<dbReference type="KEGG" id="lue:DCD74_05430"/>
<organism evidence="1 2">
    <name type="scientific">Solilutibacter oculi</name>
    <dbReference type="NCBI Taxonomy" id="2698682"/>
    <lineage>
        <taxon>Bacteria</taxon>
        <taxon>Pseudomonadati</taxon>
        <taxon>Pseudomonadota</taxon>
        <taxon>Gammaproteobacteria</taxon>
        <taxon>Lysobacterales</taxon>
        <taxon>Lysobacteraceae</taxon>
        <taxon>Solilutibacter</taxon>
    </lineage>
</organism>